<dbReference type="InterPro" id="IPR052523">
    <property type="entry name" value="Trichothecene_AcTrans"/>
</dbReference>
<name>A0ABR4A5M3_9LECA</name>
<protein>
    <recommendedName>
        <fullName evidence="1">N-acetyltransferase domain-containing protein</fullName>
    </recommendedName>
</protein>
<gene>
    <name evidence="2" type="ORF">N7G274_006808</name>
</gene>
<feature type="domain" description="N-acetyltransferase" evidence="1">
    <location>
        <begin position="131"/>
        <end position="214"/>
    </location>
</feature>
<comment type="caution">
    <text evidence="2">The sequence shown here is derived from an EMBL/GenBank/DDBJ whole genome shotgun (WGS) entry which is preliminary data.</text>
</comment>
<dbReference type="PROSITE" id="PS51186">
    <property type="entry name" value="GNAT"/>
    <property type="match status" value="1"/>
</dbReference>
<dbReference type="PANTHER" id="PTHR42791:SF2">
    <property type="entry name" value="N-ACETYLTRANSFERASE DOMAIN-CONTAINING PROTEIN"/>
    <property type="match status" value="1"/>
</dbReference>
<sequence length="228" mass="25329">MAFSLHPAGPEDARDITTIFQEAFTTNPIMSYMHPHTPKQVKDAADLEFIHDSLVEGDKYGGRFTKVVDNDTGKTVAFSRWVYPCALTPAQKAEKEAADEAHRAKGHPEGANTELMDDFFGQLDRARKKWVVPEQTYFLHILAVHPAHQRRGLGGMLIRPALEAADKASAKAYVEASPFGLPLYLKHGWEPVDELVIDMRPHGGSDIEIQKLMMREPRAGNQGGGKVE</sequence>
<accession>A0ABR4A5M3</accession>
<dbReference type="Pfam" id="PF13508">
    <property type="entry name" value="Acetyltransf_7"/>
    <property type="match status" value="1"/>
</dbReference>
<reference evidence="2 3" key="1">
    <citation type="submission" date="2024-09" db="EMBL/GenBank/DDBJ databases">
        <title>Rethinking Asexuality: The Enigmatic Case of Functional Sexual Genes in Lepraria (Stereocaulaceae).</title>
        <authorList>
            <person name="Doellman M."/>
            <person name="Sun Y."/>
            <person name="Barcenas-Pena A."/>
            <person name="Lumbsch H.T."/>
            <person name="Grewe F."/>
        </authorList>
    </citation>
    <scope>NUCLEOTIDE SEQUENCE [LARGE SCALE GENOMIC DNA]</scope>
    <source>
        <strain evidence="2 3">Mercado 3170</strain>
    </source>
</reference>
<dbReference type="InterPro" id="IPR000182">
    <property type="entry name" value="GNAT_dom"/>
</dbReference>
<dbReference type="PANTHER" id="PTHR42791">
    <property type="entry name" value="GNAT FAMILY ACETYLTRANSFERASE"/>
    <property type="match status" value="1"/>
</dbReference>
<dbReference type="Proteomes" id="UP001590950">
    <property type="component" value="Unassembled WGS sequence"/>
</dbReference>
<proteinExistence type="predicted"/>
<evidence type="ECO:0000259" key="1">
    <source>
        <dbReference type="PROSITE" id="PS51186"/>
    </source>
</evidence>
<dbReference type="Gene3D" id="3.40.630.30">
    <property type="match status" value="1"/>
</dbReference>
<evidence type="ECO:0000313" key="2">
    <source>
        <dbReference type="EMBL" id="KAL2040365.1"/>
    </source>
</evidence>
<dbReference type="SUPFAM" id="SSF55729">
    <property type="entry name" value="Acyl-CoA N-acyltransferases (Nat)"/>
    <property type="match status" value="1"/>
</dbReference>
<keyword evidence="3" id="KW-1185">Reference proteome</keyword>
<evidence type="ECO:0000313" key="3">
    <source>
        <dbReference type="Proteomes" id="UP001590950"/>
    </source>
</evidence>
<dbReference type="CDD" id="cd04301">
    <property type="entry name" value="NAT_SF"/>
    <property type="match status" value="1"/>
</dbReference>
<organism evidence="2 3">
    <name type="scientific">Stereocaulon virgatum</name>
    <dbReference type="NCBI Taxonomy" id="373712"/>
    <lineage>
        <taxon>Eukaryota</taxon>
        <taxon>Fungi</taxon>
        <taxon>Dikarya</taxon>
        <taxon>Ascomycota</taxon>
        <taxon>Pezizomycotina</taxon>
        <taxon>Lecanoromycetes</taxon>
        <taxon>OSLEUM clade</taxon>
        <taxon>Lecanoromycetidae</taxon>
        <taxon>Lecanorales</taxon>
        <taxon>Lecanorineae</taxon>
        <taxon>Stereocaulaceae</taxon>
        <taxon>Stereocaulon</taxon>
    </lineage>
</organism>
<dbReference type="InterPro" id="IPR016181">
    <property type="entry name" value="Acyl_CoA_acyltransferase"/>
</dbReference>
<dbReference type="EMBL" id="JBEFKJ010000021">
    <property type="protein sequence ID" value="KAL2040365.1"/>
    <property type="molecule type" value="Genomic_DNA"/>
</dbReference>